<dbReference type="KEGG" id="vbl:L21SP4_00995"/>
<dbReference type="Pfam" id="PF13181">
    <property type="entry name" value="TPR_8"/>
    <property type="match status" value="1"/>
</dbReference>
<evidence type="ECO:0000256" key="1">
    <source>
        <dbReference type="ARBA" id="ARBA00022737"/>
    </source>
</evidence>
<dbReference type="EMBL" id="CP010904">
    <property type="protein sequence ID" value="AKJ64254.1"/>
    <property type="molecule type" value="Genomic_DNA"/>
</dbReference>
<dbReference type="PROSITE" id="PS50005">
    <property type="entry name" value="TPR"/>
    <property type="match status" value="1"/>
</dbReference>
<evidence type="ECO:0000313" key="6">
    <source>
        <dbReference type="EMBL" id="AKJ64254.1"/>
    </source>
</evidence>
<keyword evidence="5" id="KW-1133">Transmembrane helix</keyword>
<evidence type="ECO:0000313" key="7">
    <source>
        <dbReference type="Proteomes" id="UP000035268"/>
    </source>
</evidence>
<keyword evidence="1" id="KW-0677">Repeat</keyword>
<dbReference type="PATRIC" id="fig|1609981.3.peg.1044"/>
<evidence type="ECO:0000256" key="3">
    <source>
        <dbReference type="PROSITE-ProRule" id="PRU00339"/>
    </source>
</evidence>
<keyword evidence="2 3" id="KW-0802">TPR repeat</keyword>
<dbReference type="AlphaFoldDB" id="A0A0G3EJ95"/>
<dbReference type="InterPro" id="IPR019734">
    <property type="entry name" value="TPR_rpt"/>
</dbReference>
<evidence type="ECO:0000256" key="2">
    <source>
        <dbReference type="ARBA" id="ARBA00022803"/>
    </source>
</evidence>
<dbReference type="Pfam" id="PF13176">
    <property type="entry name" value="TPR_7"/>
    <property type="match status" value="1"/>
</dbReference>
<feature type="transmembrane region" description="Helical" evidence="5">
    <location>
        <begin position="42"/>
        <end position="63"/>
    </location>
</feature>
<keyword evidence="7" id="KW-1185">Reference proteome</keyword>
<dbReference type="RefSeq" id="WP_052881609.1">
    <property type="nucleotide sequence ID" value="NZ_CP010904.1"/>
</dbReference>
<sequence length="367" mass="42264">MQKKEGDIYSGASSGHEPGPPSAGRDRELPQQWRKDYLKSRFWSFFLGLVVFAFIVAVVWLLIDNYLQNRMQSADYRASQLRTPQNKVPRYGLSLGTDWVLDYESDLNLFEEIGTNCPFDVHWLKRAAYHVIMGEQAFQMQKTAAAEEHFSKAQKIFPELRGLNQPLGNIYLQQRDYDRAVTAFERAAESGQLTYRLANNIGAACMGAGQYEKAEFYLKKALDLRKDYAESYKNLALLYRRMKQPEESITYFERYLQLNPGDLDTTQVYALYLTSEGRWKKAAAILRGLNEKLPEVAPLYFLRAQVEIQLGNHNVAVDALKRGIQLVDSSYALGWMSKDDFDVIRDSTEFQKLLSQMDMNDLSMQED</sequence>
<protein>
    <submittedName>
        <fullName evidence="6">Tetratricopeptide repeat protein</fullName>
    </submittedName>
</protein>
<dbReference type="InterPro" id="IPR011990">
    <property type="entry name" value="TPR-like_helical_dom_sf"/>
</dbReference>
<gene>
    <name evidence="6" type="ORF">L21SP4_00995</name>
</gene>
<keyword evidence="5" id="KW-0472">Membrane</keyword>
<dbReference type="Proteomes" id="UP000035268">
    <property type="component" value="Chromosome"/>
</dbReference>
<dbReference type="PROSITE" id="PS50293">
    <property type="entry name" value="TPR_REGION"/>
    <property type="match status" value="1"/>
</dbReference>
<dbReference type="InterPro" id="IPR052346">
    <property type="entry name" value="O-mannosyl-transferase_TMTC"/>
</dbReference>
<keyword evidence="5" id="KW-0812">Transmembrane</keyword>
<dbReference type="PANTHER" id="PTHR44227:SF3">
    <property type="entry name" value="PROTEIN O-MANNOSYL-TRANSFERASE TMTC4"/>
    <property type="match status" value="1"/>
</dbReference>
<reference evidence="7" key="1">
    <citation type="submission" date="2015-02" db="EMBL/GenBank/DDBJ databases">
        <title>Description and complete genome sequence of the first cultured representative of the subdivision 5 of the Verrucomicrobia phylum.</title>
        <authorList>
            <person name="Spring S."/>
            <person name="Bunk B."/>
            <person name="Sproer C."/>
            <person name="Klenk H.-P."/>
        </authorList>
    </citation>
    <scope>NUCLEOTIDE SEQUENCE [LARGE SCALE GENOMIC DNA]</scope>
    <source>
        <strain evidence="7">L21-Fru-AB</strain>
    </source>
</reference>
<proteinExistence type="predicted"/>
<name>A0A0G3EJ95_9BACT</name>
<dbReference type="SUPFAM" id="SSF48452">
    <property type="entry name" value="TPR-like"/>
    <property type="match status" value="1"/>
</dbReference>
<dbReference type="OrthoDB" id="187175at2"/>
<organism evidence="6 7">
    <name type="scientific">Kiritimatiella glycovorans</name>
    <dbReference type="NCBI Taxonomy" id="1307763"/>
    <lineage>
        <taxon>Bacteria</taxon>
        <taxon>Pseudomonadati</taxon>
        <taxon>Kiritimatiellota</taxon>
        <taxon>Kiritimatiellia</taxon>
        <taxon>Kiritimatiellales</taxon>
        <taxon>Kiritimatiellaceae</taxon>
        <taxon>Kiritimatiella</taxon>
    </lineage>
</organism>
<feature type="region of interest" description="Disordered" evidence="4">
    <location>
        <begin position="1"/>
        <end position="28"/>
    </location>
</feature>
<feature type="repeat" description="TPR" evidence="3">
    <location>
        <begin position="229"/>
        <end position="262"/>
    </location>
</feature>
<accession>A0A0G3EJ95</accession>
<evidence type="ECO:0000256" key="4">
    <source>
        <dbReference type="SAM" id="MobiDB-lite"/>
    </source>
</evidence>
<dbReference type="Gene3D" id="1.25.40.10">
    <property type="entry name" value="Tetratricopeptide repeat domain"/>
    <property type="match status" value="1"/>
</dbReference>
<evidence type="ECO:0000256" key="5">
    <source>
        <dbReference type="SAM" id="Phobius"/>
    </source>
</evidence>
<dbReference type="PANTHER" id="PTHR44227">
    <property type="match status" value="1"/>
</dbReference>
<reference evidence="6 7" key="2">
    <citation type="journal article" date="2016" name="ISME J.">
        <title>Characterization of the first cultured representative of Verrucomicrobia subdivision 5 indicates the proposal of a novel phylum.</title>
        <authorList>
            <person name="Spring S."/>
            <person name="Bunk B."/>
            <person name="Sproer C."/>
            <person name="Schumann P."/>
            <person name="Rohde M."/>
            <person name="Tindall B.J."/>
            <person name="Klenk H.P."/>
        </authorList>
    </citation>
    <scope>NUCLEOTIDE SEQUENCE [LARGE SCALE GENOMIC DNA]</scope>
    <source>
        <strain evidence="6 7">L21-Fru-AB</strain>
    </source>
</reference>
<dbReference type="STRING" id="1307763.L21SP4_00995"/>
<dbReference type="SMART" id="SM00028">
    <property type="entry name" value="TPR"/>
    <property type="match status" value="5"/>
</dbReference>
<dbReference type="Pfam" id="PF13424">
    <property type="entry name" value="TPR_12"/>
    <property type="match status" value="1"/>
</dbReference>